<gene>
    <name evidence="5" type="ORF">LPLAT_LOCUS11801</name>
</gene>
<protein>
    <recommendedName>
        <fullName evidence="4">Pre-rRNA-processing protein Ipi1 N-terminal domain-containing protein</fullName>
    </recommendedName>
</protein>
<comment type="subcellular location">
    <subcellularLocation>
        <location evidence="1">Nucleus</location>
    </subcellularLocation>
</comment>
<dbReference type="InterPro" id="IPR011989">
    <property type="entry name" value="ARM-like"/>
</dbReference>
<evidence type="ECO:0000256" key="1">
    <source>
        <dbReference type="ARBA" id="ARBA00004123"/>
    </source>
</evidence>
<feature type="domain" description="Pre-rRNA-processing protein Ipi1 N-terminal" evidence="4">
    <location>
        <begin position="142"/>
        <end position="235"/>
    </location>
</feature>
<comment type="similarity">
    <text evidence="2">Belongs to the IPI1/TEX10 family.</text>
</comment>
<evidence type="ECO:0000256" key="3">
    <source>
        <dbReference type="ARBA" id="ARBA00023242"/>
    </source>
</evidence>
<sequence>MAKNHKRSKRLKSEKAKIKLKAKKSINQLPKGLNVTDTSFKIKKILIREQLQHRDETEVLSTRKLNIKDLLTRLRHHNSTVREETLRQLKDILLRYPPKTLHSQLSSLLRSVAALSLDKEKDVRRDSLHALKLILGPISNEQLIPYREILISYLSCAMTHIDSRIKEDSLLFLDILVENCGSVLAKDSHKILPNFLGMICKLHSEIKPGRQLTTTLNSKSTSIKWRIKVLKRMANVFTSIVSYEKLCTSMRLRAHSTMVIEAKRYTKYVPIYSGSLTQIGKIDLDKDLSSEKNYTEENLSIEEFVKYVDLLMPLMFDIWLEVYPDERNENFTETIISSEAAALLKNIVEILESIIEYIDMLDRDDSGAEHIKYWFKDTFHNTYMKNFLSRFPYGIMKQLINESRKRQEDFSQIAFTEGCLEHNLALSRIHIWFTSLNSHNKQLSKPTKDYCISIMNYLNDAIENWCDSSALLQLTKLLRTLFLKASSVWYANCINLSHTLQLIVEASSRLPKQELQSQLSLIIGDIMLECNLNELHREEIFKNFVTTLPSLLLRPSIDDVTIRMIGQIVLRFKEWIRKELIAKHKAIIENAKKIDIVGSHNDKESRLTIYNLFYFMDSQVYY</sequence>
<keyword evidence="6" id="KW-1185">Reference proteome</keyword>
<evidence type="ECO:0000259" key="4">
    <source>
        <dbReference type="Pfam" id="PF12333"/>
    </source>
</evidence>
<dbReference type="EMBL" id="OZ034830">
    <property type="protein sequence ID" value="CAL1686411.1"/>
    <property type="molecule type" value="Genomic_DNA"/>
</dbReference>
<accession>A0AAV2P3Q7</accession>
<dbReference type="InterPro" id="IPR024679">
    <property type="entry name" value="Ipi1_N"/>
</dbReference>
<dbReference type="PANTHER" id="PTHR16056:SF2">
    <property type="entry name" value="TESTIS-EXPRESSED PROTEIN 10"/>
    <property type="match status" value="1"/>
</dbReference>
<dbReference type="AlphaFoldDB" id="A0AAV2P3Q7"/>
<evidence type="ECO:0000313" key="5">
    <source>
        <dbReference type="EMBL" id="CAL1686411.1"/>
    </source>
</evidence>
<dbReference type="Pfam" id="PF12333">
    <property type="entry name" value="Ipi1_N"/>
    <property type="match status" value="1"/>
</dbReference>
<evidence type="ECO:0000256" key="2">
    <source>
        <dbReference type="ARBA" id="ARBA00006427"/>
    </source>
</evidence>
<dbReference type="InterPro" id="IPR016024">
    <property type="entry name" value="ARM-type_fold"/>
</dbReference>
<dbReference type="PANTHER" id="PTHR16056">
    <property type="entry name" value="REGULATOR OF MICROTUBULE DYNAMICS PROTEIN"/>
    <property type="match status" value="1"/>
</dbReference>
<proteinExistence type="inferred from homology"/>
<dbReference type="SUPFAM" id="SSF48371">
    <property type="entry name" value="ARM repeat"/>
    <property type="match status" value="1"/>
</dbReference>
<evidence type="ECO:0000313" key="6">
    <source>
        <dbReference type="Proteomes" id="UP001497644"/>
    </source>
</evidence>
<reference evidence="5" key="1">
    <citation type="submission" date="2024-04" db="EMBL/GenBank/DDBJ databases">
        <authorList>
            <consortium name="Molecular Ecology Group"/>
        </authorList>
    </citation>
    <scope>NUCLEOTIDE SEQUENCE</scope>
</reference>
<dbReference type="Gene3D" id="1.25.10.10">
    <property type="entry name" value="Leucine-rich Repeat Variant"/>
    <property type="match status" value="1"/>
</dbReference>
<dbReference type="Proteomes" id="UP001497644">
    <property type="component" value="Chromosome 7"/>
</dbReference>
<keyword evidence="3" id="KW-0539">Nucleus</keyword>
<name>A0AAV2P3Q7_9HYME</name>
<dbReference type="GO" id="GO:0071339">
    <property type="term" value="C:MLL1 complex"/>
    <property type="evidence" value="ECO:0007669"/>
    <property type="project" value="TreeGrafter"/>
</dbReference>
<organism evidence="5 6">
    <name type="scientific">Lasius platythorax</name>
    <dbReference type="NCBI Taxonomy" id="488582"/>
    <lineage>
        <taxon>Eukaryota</taxon>
        <taxon>Metazoa</taxon>
        <taxon>Ecdysozoa</taxon>
        <taxon>Arthropoda</taxon>
        <taxon>Hexapoda</taxon>
        <taxon>Insecta</taxon>
        <taxon>Pterygota</taxon>
        <taxon>Neoptera</taxon>
        <taxon>Endopterygota</taxon>
        <taxon>Hymenoptera</taxon>
        <taxon>Apocrita</taxon>
        <taxon>Aculeata</taxon>
        <taxon>Formicoidea</taxon>
        <taxon>Formicidae</taxon>
        <taxon>Formicinae</taxon>
        <taxon>Lasius</taxon>
        <taxon>Lasius</taxon>
    </lineage>
</organism>